<organism evidence="2 3">
    <name type="scientific">Photobacterium angustum</name>
    <dbReference type="NCBI Taxonomy" id="661"/>
    <lineage>
        <taxon>Bacteria</taxon>
        <taxon>Pseudomonadati</taxon>
        <taxon>Pseudomonadota</taxon>
        <taxon>Gammaproteobacteria</taxon>
        <taxon>Vibrionales</taxon>
        <taxon>Vibrionaceae</taxon>
        <taxon>Photobacterium</taxon>
    </lineage>
</organism>
<evidence type="ECO:0000313" key="3">
    <source>
        <dbReference type="Proteomes" id="UP000238730"/>
    </source>
</evidence>
<protein>
    <recommendedName>
        <fullName evidence="4">PhaC PHA synthase</fullName>
    </recommendedName>
</protein>
<comment type="caution">
    <text evidence="2">The sequence shown here is derived from an EMBL/GenBank/DDBJ whole genome shotgun (WGS) entry which is preliminary data.</text>
</comment>
<sequence length="178" mass="18840">MKLQLTSLLLATAICAPSVYADTPVQLSVPTINLPAGDVSGVRVSALYGRSHNVKGLNFSVLGLSDIDNFTGINLGLFYGANRTRTSMKGFELGLANFNGGTAKGADVGLLNYTESNFTGAQLGLFNYSGSLNGLQLGFMNATNHINKGIQIGLINFDRSGTFVSKDLPVFPIVNARF</sequence>
<feature type="signal peptide" evidence="1">
    <location>
        <begin position="1"/>
        <end position="21"/>
    </location>
</feature>
<evidence type="ECO:0008006" key="4">
    <source>
        <dbReference type="Google" id="ProtNLM"/>
    </source>
</evidence>
<reference evidence="2 3" key="1">
    <citation type="submission" date="2016-12" db="EMBL/GenBank/DDBJ databases">
        <title>Diversity of luminous bacteria.</title>
        <authorList>
            <person name="Yoshizawa S."/>
            <person name="Kogure K."/>
        </authorList>
    </citation>
    <scope>NUCLEOTIDE SEQUENCE [LARGE SCALE GENOMIC DNA]</scope>
    <source>
        <strain evidence="2 3">LC1-200</strain>
    </source>
</reference>
<evidence type="ECO:0000313" key="2">
    <source>
        <dbReference type="EMBL" id="PQJ67560.1"/>
    </source>
</evidence>
<proteinExistence type="predicted"/>
<gene>
    <name evidence="2" type="ORF">BTO08_09100</name>
</gene>
<keyword evidence="1" id="KW-0732">Signal</keyword>
<evidence type="ECO:0000256" key="1">
    <source>
        <dbReference type="SAM" id="SignalP"/>
    </source>
</evidence>
<dbReference type="Gene3D" id="2.160.20.80">
    <property type="entry name" value="E3 ubiquitin-protein ligase SopA"/>
    <property type="match status" value="1"/>
</dbReference>
<dbReference type="OrthoDB" id="92679at2"/>
<name>A0A2S7VZM3_PHOAN</name>
<dbReference type="AlphaFoldDB" id="A0A2S7VZM3"/>
<dbReference type="NCBIfam" id="NF047436">
    <property type="entry name" value="LA_2272_repeat"/>
    <property type="match status" value="1"/>
</dbReference>
<dbReference type="Proteomes" id="UP000238730">
    <property type="component" value="Unassembled WGS sequence"/>
</dbReference>
<feature type="chain" id="PRO_5015406735" description="PhaC PHA synthase" evidence="1">
    <location>
        <begin position="22"/>
        <end position="178"/>
    </location>
</feature>
<dbReference type="RefSeq" id="WP_105060728.1">
    <property type="nucleotide sequence ID" value="NZ_MSCJ01000001.1"/>
</dbReference>
<accession>A0A2S7VZM3</accession>
<dbReference type="EMBL" id="MSCJ01000001">
    <property type="protein sequence ID" value="PQJ67560.1"/>
    <property type="molecule type" value="Genomic_DNA"/>
</dbReference>
<dbReference type="InterPro" id="IPR058093">
    <property type="entry name" value="LA_2272-like"/>
</dbReference>